<dbReference type="AlphaFoldDB" id="A0A381SNY5"/>
<reference evidence="2" key="1">
    <citation type="submission" date="2018-05" db="EMBL/GenBank/DDBJ databases">
        <authorList>
            <person name="Lanie J.A."/>
            <person name="Ng W.-L."/>
            <person name="Kazmierczak K.M."/>
            <person name="Andrzejewski T.M."/>
            <person name="Davidsen T.M."/>
            <person name="Wayne K.J."/>
            <person name="Tettelin H."/>
            <person name="Glass J.I."/>
            <person name="Rusch D."/>
            <person name="Podicherti R."/>
            <person name="Tsui H.-C.T."/>
            <person name="Winkler M.E."/>
        </authorList>
    </citation>
    <scope>NUCLEOTIDE SEQUENCE</scope>
</reference>
<gene>
    <name evidence="2" type="ORF">METZ01_LOCUS58594</name>
</gene>
<dbReference type="EMBL" id="UINC01003371">
    <property type="protein sequence ID" value="SVA05740.1"/>
    <property type="molecule type" value="Genomic_DNA"/>
</dbReference>
<sequence>MRECKIDCQTGVKMEKYSMKSRQILKTFLASSVLVFLTGCYADLHNADKAMQSQIKDIKSEISTGQDSAEEAARAAQAAAEAASEAAAKAEAAAEASEEKAEETERMFERDLGKK</sequence>
<feature type="region of interest" description="Disordered" evidence="1">
    <location>
        <begin position="87"/>
        <end position="115"/>
    </location>
</feature>
<protein>
    <recommendedName>
        <fullName evidence="3">Lipoprotein</fullName>
    </recommendedName>
</protein>
<name>A0A381SNY5_9ZZZZ</name>
<dbReference type="InterPro" id="IPR021793">
    <property type="entry name" value="Oprl"/>
</dbReference>
<evidence type="ECO:0000256" key="1">
    <source>
        <dbReference type="SAM" id="MobiDB-lite"/>
    </source>
</evidence>
<dbReference type="NCBIfam" id="NF040598">
    <property type="entry name" value="Ala_zip_lipo"/>
    <property type="match status" value="1"/>
</dbReference>
<evidence type="ECO:0000313" key="2">
    <source>
        <dbReference type="EMBL" id="SVA05740.1"/>
    </source>
</evidence>
<organism evidence="2">
    <name type="scientific">marine metagenome</name>
    <dbReference type="NCBI Taxonomy" id="408172"/>
    <lineage>
        <taxon>unclassified sequences</taxon>
        <taxon>metagenomes</taxon>
        <taxon>ecological metagenomes</taxon>
    </lineage>
</organism>
<evidence type="ECO:0008006" key="3">
    <source>
        <dbReference type="Google" id="ProtNLM"/>
    </source>
</evidence>
<dbReference type="Pfam" id="PF11839">
    <property type="entry name" value="Alanine_zipper"/>
    <property type="match status" value="1"/>
</dbReference>
<accession>A0A381SNY5</accession>
<feature type="compositionally biased region" description="Basic and acidic residues" evidence="1">
    <location>
        <begin position="97"/>
        <end position="115"/>
    </location>
</feature>
<proteinExistence type="predicted"/>